<dbReference type="Pfam" id="PF03241">
    <property type="entry name" value="HpaB"/>
    <property type="match status" value="1"/>
</dbReference>
<dbReference type="RefSeq" id="WP_136895523.1">
    <property type="nucleotide sequence ID" value="NZ_SWJE01000007.1"/>
</dbReference>
<protein>
    <submittedName>
        <fullName evidence="7">4-hydroxyphenylacetate 3-monooxygenase, oxygenase component</fullName>
        <ecNumber evidence="7">1.14.14.9</ecNumber>
    </submittedName>
</protein>
<organism evidence="7 8">
    <name type="scientific">Trinickia terrae</name>
    <dbReference type="NCBI Taxonomy" id="2571161"/>
    <lineage>
        <taxon>Bacteria</taxon>
        <taxon>Pseudomonadati</taxon>
        <taxon>Pseudomonadota</taxon>
        <taxon>Betaproteobacteria</taxon>
        <taxon>Burkholderiales</taxon>
        <taxon>Burkholderiaceae</taxon>
        <taxon>Trinickia</taxon>
    </lineage>
</organism>
<dbReference type="GO" id="GO:0052881">
    <property type="term" value="F:4-hydroxyphenylacetate 3-monooxygenase activity"/>
    <property type="evidence" value="ECO:0007669"/>
    <property type="project" value="UniProtKB-EC"/>
</dbReference>
<dbReference type="SUPFAM" id="SSF47203">
    <property type="entry name" value="Acyl-CoA dehydrogenase C-terminal domain-like"/>
    <property type="match status" value="1"/>
</dbReference>
<reference evidence="7 8" key="1">
    <citation type="submission" date="2019-04" db="EMBL/GenBank/DDBJ databases">
        <title>Trinickia sp. 7GSK02, isolated from subtropical forest soil.</title>
        <authorList>
            <person name="Gao Z.-H."/>
            <person name="Qiu L.-H."/>
        </authorList>
    </citation>
    <scope>NUCLEOTIDE SEQUENCE [LARGE SCALE GENOMIC DNA]</scope>
    <source>
        <strain evidence="7 8">7GSK02</strain>
    </source>
</reference>
<dbReference type="GO" id="GO:0050660">
    <property type="term" value="F:flavin adenine dinucleotide binding"/>
    <property type="evidence" value="ECO:0007669"/>
    <property type="project" value="InterPro"/>
</dbReference>
<dbReference type="PIRSF" id="PIRSF000331">
    <property type="entry name" value="HpaA_HpaB"/>
    <property type="match status" value="1"/>
</dbReference>
<dbReference type="PANTHER" id="PTHR36117">
    <property type="entry name" value="4-HYDROXYPHENYLACETATE 3-MONOOXYGENASE-RELATED"/>
    <property type="match status" value="1"/>
</dbReference>
<evidence type="ECO:0000256" key="2">
    <source>
        <dbReference type="ARBA" id="ARBA00022827"/>
    </source>
</evidence>
<dbReference type="InterPro" id="IPR012687">
    <property type="entry name" value="HpaB_Deino-type"/>
</dbReference>
<comment type="caution">
    <text evidence="7">The sequence shown here is derived from an EMBL/GenBank/DDBJ whole genome shotgun (WGS) entry which is preliminary data.</text>
</comment>
<dbReference type="NCBIfam" id="TIGR02309">
    <property type="entry name" value="HpaB-1"/>
    <property type="match status" value="1"/>
</dbReference>
<dbReference type="Gene3D" id="2.40.110.10">
    <property type="entry name" value="Butyryl-CoA Dehydrogenase, subunit A, domain 2"/>
    <property type="match status" value="1"/>
</dbReference>
<keyword evidence="1" id="KW-0285">Flavoprotein</keyword>
<evidence type="ECO:0000313" key="7">
    <source>
        <dbReference type="EMBL" id="TKC88301.1"/>
    </source>
</evidence>
<keyword evidence="8" id="KW-1185">Reference proteome</keyword>
<dbReference type="InterPro" id="IPR036250">
    <property type="entry name" value="AcylCo_DH-like_C"/>
</dbReference>
<dbReference type="PANTHER" id="PTHR36117:SF3">
    <property type="entry name" value="4-HYDROXYPHENYLACETATE 3-MONOOXYGENASE-RELATED"/>
    <property type="match status" value="1"/>
</dbReference>
<dbReference type="Proteomes" id="UP000305539">
    <property type="component" value="Unassembled WGS sequence"/>
</dbReference>
<dbReference type="AlphaFoldDB" id="A0A4U1I4S8"/>
<dbReference type="EC" id="1.14.14.9" evidence="7"/>
<gene>
    <name evidence="7" type="primary">hpaB</name>
    <name evidence="7" type="ORF">FAZ69_14215</name>
</gene>
<evidence type="ECO:0000256" key="3">
    <source>
        <dbReference type="ARBA" id="ARBA00023002"/>
    </source>
</evidence>
<evidence type="ECO:0000313" key="8">
    <source>
        <dbReference type="Proteomes" id="UP000305539"/>
    </source>
</evidence>
<feature type="domain" description="HpaB/PvcC/4-BUDH C-terminal" evidence="5">
    <location>
        <begin position="278"/>
        <end position="477"/>
    </location>
</feature>
<evidence type="ECO:0000256" key="1">
    <source>
        <dbReference type="ARBA" id="ARBA00022630"/>
    </source>
</evidence>
<dbReference type="Gene3D" id="1.20.140.10">
    <property type="entry name" value="Butyryl-CoA Dehydrogenase, subunit A, domain 3"/>
    <property type="match status" value="1"/>
</dbReference>
<dbReference type="InterPro" id="IPR024674">
    <property type="entry name" value="HpaB/PvcC/4-BUDH_N"/>
</dbReference>
<dbReference type="EMBL" id="SWJE01000007">
    <property type="protein sequence ID" value="TKC88301.1"/>
    <property type="molecule type" value="Genomic_DNA"/>
</dbReference>
<keyword evidence="2 4" id="KW-0274">FAD</keyword>
<feature type="domain" description="HpaB/PvcC/4-BUDH N-terminal" evidence="6">
    <location>
        <begin position="8"/>
        <end position="270"/>
    </location>
</feature>
<dbReference type="Gene3D" id="1.10.3140.10">
    <property type="entry name" value="4-hydroxybutyryl-coa dehydratase, domain 1"/>
    <property type="match status" value="1"/>
</dbReference>
<evidence type="ECO:0000256" key="4">
    <source>
        <dbReference type="PIRSR" id="PIRSR000331-2"/>
    </source>
</evidence>
<accession>A0A4U1I4S8</accession>
<dbReference type="OrthoDB" id="7233724at2"/>
<dbReference type="SUPFAM" id="SSF56645">
    <property type="entry name" value="Acyl-CoA dehydrogenase NM domain-like"/>
    <property type="match status" value="1"/>
</dbReference>
<name>A0A4U1I4S8_9BURK</name>
<dbReference type="InterPro" id="IPR004925">
    <property type="entry name" value="HpaB/PvcC/4-BUDH"/>
</dbReference>
<keyword evidence="7" id="KW-0503">Monooxygenase</keyword>
<sequence>MGARRGHDVLERLRSRPAQVWHRGVRVQDVTTEPGLANGVRSLAGLYDYQWQHADLMLETDPRTDLKVARSFSIPASQAEFERVGAALLCSSEYSMGMMGREPSYLNRAMSAYAGAAEFFGSRERAYGDNVARYHAYLRSNDLSLTHTLLNPRPNRLAGPARQADPLVAAHVHEERDDGLVIRGARMLATLPLSDELMVFPARLPDGPEESARYAFAFAIPTATPGLKFICRDSVDYGFSGFDHPLGSRFEEMDAVVIFEDVFVPWERVFCYRDVNICNAMAVRTGALAQMAYQVVCKNIVKTEFLLGLASMMVDGSGLESFQHIHEKIAEVWVNLTTLKAFKRASEADARANEYGVVTPSWDPLDAARNLYPRLYPRMVEIIQQIGASGLVAMPTQADLEGPLGEEIRHYYQAARLDATERIPLYRLAWDAAVSAFGSRQVLYERFFFGDPVQMASAVFKDKDRSASVEKVRRLLDDSHQAGR</sequence>
<dbReference type="GO" id="GO:0010124">
    <property type="term" value="P:phenylacetate catabolic process"/>
    <property type="evidence" value="ECO:0007669"/>
    <property type="project" value="InterPro"/>
</dbReference>
<dbReference type="Pfam" id="PF11794">
    <property type="entry name" value="HpaB_N"/>
    <property type="match status" value="1"/>
</dbReference>
<feature type="binding site" evidence="4">
    <location>
        <begin position="147"/>
        <end position="149"/>
    </location>
    <ligand>
        <name>FAD</name>
        <dbReference type="ChEBI" id="CHEBI:57692"/>
    </ligand>
</feature>
<keyword evidence="3 7" id="KW-0560">Oxidoreductase</keyword>
<proteinExistence type="predicted"/>
<feature type="binding site" evidence="4">
    <location>
        <position position="190"/>
    </location>
    <ligand>
        <name>FAD</name>
        <dbReference type="ChEBI" id="CHEBI:57692"/>
    </ligand>
</feature>
<dbReference type="InterPro" id="IPR009100">
    <property type="entry name" value="AcylCoA_DH/oxidase_NM_dom_sf"/>
</dbReference>
<evidence type="ECO:0000259" key="6">
    <source>
        <dbReference type="Pfam" id="PF11794"/>
    </source>
</evidence>
<dbReference type="InterPro" id="IPR024719">
    <property type="entry name" value="HpaB/PvcC/4-BUDH_C"/>
</dbReference>
<dbReference type="GO" id="GO:0016627">
    <property type="term" value="F:oxidoreductase activity, acting on the CH-CH group of donors"/>
    <property type="evidence" value="ECO:0007669"/>
    <property type="project" value="InterPro"/>
</dbReference>
<dbReference type="InterPro" id="IPR046373">
    <property type="entry name" value="Acyl-CoA_Oxase/DH_mid-dom_sf"/>
</dbReference>
<evidence type="ECO:0000259" key="5">
    <source>
        <dbReference type="Pfam" id="PF03241"/>
    </source>
</evidence>